<evidence type="ECO:0000313" key="1">
    <source>
        <dbReference type="EMBL" id="JAB68128.1"/>
    </source>
</evidence>
<proteinExistence type="predicted"/>
<sequence>HGRDNWSRVADYANISNVYDTLPSSNSSSLANKLAAMHFSPLDSGYNSRFSEHVSFVDINRWNLKYDGISSVNNFLERVEELRISRGVTNQQLLRSAAELFTRDALLWHRTNEFSSWDDLILKLREAFQPYDYENG</sequence>
<dbReference type="EMBL" id="GALX01000338">
    <property type="protein sequence ID" value="JAB68128.1"/>
    <property type="molecule type" value="Transcribed_RNA"/>
</dbReference>
<dbReference type="AlphaFoldDB" id="V5H5R6"/>
<feature type="non-terminal residue" evidence="1">
    <location>
        <position position="136"/>
    </location>
</feature>
<name>V5H5R6_ANOGL</name>
<feature type="non-terminal residue" evidence="1">
    <location>
        <position position="1"/>
    </location>
</feature>
<reference evidence="1" key="1">
    <citation type="submission" date="2013-07" db="EMBL/GenBank/DDBJ databases">
        <title>Midgut Transcriptome Profiling of Anoplphora glabripennis, a Lignocellulose Degrading, Wood-Boring Cerambycid.</title>
        <authorList>
            <person name="Scully E.D."/>
            <person name="Hoover K."/>
            <person name="Carlson J.E."/>
            <person name="Tien M."/>
            <person name="Geib S.M."/>
        </authorList>
    </citation>
    <scope>NUCLEOTIDE SEQUENCE</scope>
</reference>
<protein>
    <submittedName>
        <fullName evidence="1">Uncharacterized protein</fullName>
    </submittedName>
</protein>
<organism evidence="1">
    <name type="scientific">Anoplophora glabripennis</name>
    <name type="common">Asian longhorn beetle</name>
    <name type="synonym">Anoplophora nobilis</name>
    <dbReference type="NCBI Taxonomy" id="217634"/>
    <lineage>
        <taxon>Eukaryota</taxon>
        <taxon>Metazoa</taxon>
        <taxon>Ecdysozoa</taxon>
        <taxon>Arthropoda</taxon>
        <taxon>Hexapoda</taxon>
        <taxon>Insecta</taxon>
        <taxon>Pterygota</taxon>
        <taxon>Neoptera</taxon>
        <taxon>Endopterygota</taxon>
        <taxon>Coleoptera</taxon>
        <taxon>Polyphaga</taxon>
        <taxon>Cucujiformia</taxon>
        <taxon>Chrysomeloidea</taxon>
        <taxon>Cerambycidae</taxon>
        <taxon>Lamiinae</taxon>
        <taxon>Lamiini</taxon>
        <taxon>Anoplophora</taxon>
    </lineage>
</organism>
<accession>V5H5R6</accession>